<protein>
    <submittedName>
        <fullName evidence="1">Uncharacterized protein</fullName>
    </submittedName>
</protein>
<accession>A0ABR5HGL5</accession>
<reference evidence="1 2" key="1">
    <citation type="submission" date="2014-11" db="EMBL/GenBank/DDBJ databases">
        <title>Comparative genomics of Methylobacterium species.</title>
        <authorList>
            <person name="Chaudhry V."/>
            <person name="Patil P.B."/>
        </authorList>
    </citation>
    <scope>NUCLEOTIDE SEQUENCE [LARGE SCALE GENOMIC DNA]</scope>
    <source>
        <strain evidence="1 2">SE3.6</strain>
    </source>
</reference>
<dbReference type="Proteomes" id="UP000036471">
    <property type="component" value="Unassembled WGS sequence"/>
</dbReference>
<gene>
    <name evidence="1" type="ORF">QR79_06400</name>
</gene>
<evidence type="ECO:0000313" key="1">
    <source>
        <dbReference type="EMBL" id="KMO25668.1"/>
    </source>
</evidence>
<keyword evidence="2" id="KW-1185">Reference proteome</keyword>
<sequence>MSRGLGIRQRAFMSALERLDGDGAPRWHTPAAVLAAMGPLPLGPAERAERHFDRADRAQIAHLRELVAAGHPFAAGGIAVREAQIAERERRWRWAAPRAPNTARVSRRAGEAANPSRVLTLLANRGLVEREAHRGPGSRVRRLR</sequence>
<organism evidence="1 2">
    <name type="scientific">Methylobacterium indicum</name>
    <dbReference type="NCBI Taxonomy" id="1775910"/>
    <lineage>
        <taxon>Bacteria</taxon>
        <taxon>Pseudomonadati</taxon>
        <taxon>Pseudomonadota</taxon>
        <taxon>Alphaproteobacteria</taxon>
        <taxon>Hyphomicrobiales</taxon>
        <taxon>Methylobacteriaceae</taxon>
        <taxon>Methylobacterium</taxon>
    </lineage>
</organism>
<proteinExistence type="predicted"/>
<evidence type="ECO:0000313" key="2">
    <source>
        <dbReference type="Proteomes" id="UP000036471"/>
    </source>
</evidence>
<comment type="caution">
    <text evidence="1">The sequence shown here is derived from an EMBL/GenBank/DDBJ whole genome shotgun (WGS) entry which is preliminary data.</text>
</comment>
<dbReference type="EMBL" id="JTHG01000046">
    <property type="protein sequence ID" value="KMO25668.1"/>
    <property type="molecule type" value="Genomic_DNA"/>
</dbReference>
<name>A0ABR5HGL5_9HYPH</name>